<dbReference type="EMBL" id="VEPZ02001660">
    <property type="protein sequence ID" value="KAE8664144.1"/>
    <property type="molecule type" value="Genomic_DNA"/>
</dbReference>
<proteinExistence type="predicted"/>
<keyword evidence="3" id="KW-1185">Reference proteome</keyword>
<evidence type="ECO:0000313" key="3">
    <source>
        <dbReference type="Proteomes" id="UP000436088"/>
    </source>
</evidence>
<keyword evidence="1" id="KW-0472">Membrane</keyword>
<sequence>MPVESWLKLHGLLLPPSGIRFGPYPFPQRVFTFLWLVFRDCISSNYERFRRGSSPYHVCSLCGLHKETTLHILSASVIRSKPIWRVVLSFRIRLCIGTFSSPHYFGKFGSTETLLSSPTHTLPWMTCSSLASLGPRILLLFLLPSRLQSLGMLCKFNGSLHQIGGAVLIQMLLSTLFPVLAMWVVLDARMMDLGSLNFIKLLVFPTLSKMNCGAYILVYLKHGTMKWSCCRSNWIICRQSTSCQDNAGWC</sequence>
<reference evidence="2" key="1">
    <citation type="submission" date="2019-09" db="EMBL/GenBank/DDBJ databases">
        <title>Draft genome information of white flower Hibiscus syriacus.</title>
        <authorList>
            <person name="Kim Y.-M."/>
        </authorList>
    </citation>
    <scope>NUCLEOTIDE SEQUENCE [LARGE SCALE GENOMIC DNA]</scope>
    <source>
        <strain evidence="2">YM2019G1</strain>
    </source>
</reference>
<keyword evidence="1" id="KW-0812">Transmembrane</keyword>
<accession>A0A6A2Y5J2</accession>
<evidence type="ECO:0000313" key="2">
    <source>
        <dbReference type="EMBL" id="KAE8664144.1"/>
    </source>
</evidence>
<organism evidence="2 3">
    <name type="scientific">Hibiscus syriacus</name>
    <name type="common">Rose of Sharon</name>
    <dbReference type="NCBI Taxonomy" id="106335"/>
    <lineage>
        <taxon>Eukaryota</taxon>
        <taxon>Viridiplantae</taxon>
        <taxon>Streptophyta</taxon>
        <taxon>Embryophyta</taxon>
        <taxon>Tracheophyta</taxon>
        <taxon>Spermatophyta</taxon>
        <taxon>Magnoliopsida</taxon>
        <taxon>eudicotyledons</taxon>
        <taxon>Gunneridae</taxon>
        <taxon>Pentapetalae</taxon>
        <taxon>rosids</taxon>
        <taxon>malvids</taxon>
        <taxon>Malvales</taxon>
        <taxon>Malvaceae</taxon>
        <taxon>Malvoideae</taxon>
        <taxon>Hibiscus</taxon>
    </lineage>
</organism>
<comment type="caution">
    <text evidence="2">The sequence shown here is derived from an EMBL/GenBank/DDBJ whole genome shotgun (WGS) entry which is preliminary data.</text>
</comment>
<gene>
    <name evidence="2" type="ORF">F3Y22_tig00112856pilonHSYRG00126</name>
</gene>
<feature type="transmembrane region" description="Helical" evidence="1">
    <location>
        <begin position="122"/>
        <end position="143"/>
    </location>
</feature>
<dbReference type="AlphaFoldDB" id="A0A6A2Y5J2"/>
<protein>
    <submittedName>
        <fullName evidence="2">Uncharacterized protein</fullName>
    </submittedName>
</protein>
<feature type="transmembrane region" description="Helical" evidence="1">
    <location>
        <begin position="198"/>
        <end position="218"/>
    </location>
</feature>
<keyword evidence="1" id="KW-1133">Transmembrane helix</keyword>
<name>A0A6A2Y5J2_HIBSY</name>
<feature type="transmembrane region" description="Helical" evidence="1">
    <location>
        <begin position="163"/>
        <end position="186"/>
    </location>
</feature>
<dbReference type="Proteomes" id="UP000436088">
    <property type="component" value="Unassembled WGS sequence"/>
</dbReference>
<evidence type="ECO:0000256" key="1">
    <source>
        <dbReference type="SAM" id="Phobius"/>
    </source>
</evidence>